<keyword evidence="2" id="KW-1185">Reference proteome</keyword>
<organism evidence="1 2">
    <name type="scientific">Tolypocladium capitatum</name>
    <dbReference type="NCBI Taxonomy" id="45235"/>
    <lineage>
        <taxon>Eukaryota</taxon>
        <taxon>Fungi</taxon>
        <taxon>Dikarya</taxon>
        <taxon>Ascomycota</taxon>
        <taxon>Pezizomycotina</taxon>
        <taxon>Sordariomycetes</taxon>
        <taxon>Hypocreomycetidae</taxon>
        <taxon>Hypocreales</taxon>
        <taxon>Ophiocordycipitaceae</taxon>
        <taxon>Tolypocladium</taxon>
    </lineage>
</organism>
<dbReference type="STRING" id="45235.A0A2K3Q840"/>
<dbReference type="InterPro" id="IPR011042">
    <property type="entry name" value="6-blade_b-propeller_TolB-like"/>
</dbReference>
<accession>A0A2K3Q840</accession>
<name>A0A2K3Q840_9HYPO</name>
<dbReference type="PANTHER" id="PTHR11799">
    <property type="entry name" value="PARAOXONASE"/>
    <property type="match status" value="1"/>
</dbReference>
<evidence type="ECO:0000313" key="1">
    <source>
        <dbReference type="EMBL" id="PNY23698.1"/>
    </source>
</evidence>
<reference evidence="1 2" key="1">
    <citation type="submission" date="2017-08" db="EMBL/GenBank/DDBJ databases">
        <title>Harnessing the power of phylogenomics to disentangle the directionality and signatures of interkingdom host jumping in the parasitic fungal genus Tolypocladium.</title>
        <authorList>
            <person name="Quandt C.A."/>
            <person name="Patterson W."/>
            <person name="Spatafora J.W."/>
        </authorList>
    </citation>
    <scope>NUCLEOTIDE SEQUENCE [LARGE SCALE GENOMIC DNA]</scope>
    <source>
        <strain evidence="1 2">CBS 113982</strain>
    </source>
</reference>
<comment type="caution">
    <text evidence="1">The sequence shown here is derived from an EMBL/GenBank/DDBJ whole genome shotgun (WGS) entry which is preliminary data.</text>
</comment>
<dbReference type="EMBL" id="NRSZ01001056">
    <property type="protein sequence ID" value="PNY23698.1"/>
    <property type="molecule type" value="Genomic_DNA"/>
</dbReference>
<sequence>MAARSFFSAPAATLIFAVLVAYLYGPGVRRAGVVLGLFRNPANTALTSAGGFAVVEGTTHCEDLHFHEPSKLLFTACEDTETTRHFWFPPLANYDNPSSAAKARGSLKVIDPVTLQAQTLALQNFKGPFITHGIDVIDDPGQRGRAVYIFAVNHIPNRDWYEKGDSEAPKSHSVVEVFHHIIGSKAAQHIRSVWDPLMRTPNDIFGISPSSFFVTNDHYYKEGIMRTLEEVYSGAKWSTTIHVEFSGTGTDSDSQGVKASLALDGLQNNNGLGHGRTPQEVLVTSSCSGVLHLGTNSKNEASADTPGIGIIESLKCDSTIDNPSYFTDPYANSTFDASGFVLGGLSKAADFMKNIRDPDAKDGVMVWKVTRLHKQQKQVVGDGDNSASWSTRLLFEDDGSRIRTASCAVLVAMDPSKDDGRRRARLFVTGFLSKNIVAVKVDL</sequence>
<dbReference type="Gene3D" id="2.120.10.30">
    <property type="entry name" value="TolB, C-terminal domain"/>
    <property type="match status" value="1"/>
</dbReference>
<evidence type="ECO:0000313" key="2">
    <source>
        <dbReference type="Proteomes" id="UP000236621"/>
    </source>
</evidence>
<gene>
    <name evidence="1" type="ORF">TCAP_06374</name>
</gene>
<dbReference type="Proteomes" id="UP000236621">
    <property type="component" value="Unassembled WGS sequence"/>
</dbReference>
<dbReference type="PANTHER" id="PTHR11799:SF12">
    <property type="entry name" value="PARAOXONASE-RELATED"/>
    <property type="match status" value="1"/>
</dbReference>
<proteinExistence type="predicted"/>
<dbReference type="OrthoDB" id="5307922at2759"/>
<dbReference type="AlphaFoldDB" id="A0A2K3Q840"/>
<protein>
    <submittedName>
        <fullName evidence="1">Serum paraoxonase/arylesterase 1</fullName>
    </submittedName>
</protein>
<dbReference type="InterPro" id="IPR051288">
    <property type="entry name" value="Serum_paraoxonase/arylesterase"/>
</dbReference>